<proteinExistence type="predicted"/>
<keyword evidence="3" id="KW-1185">Reference proteome</keyword>
<feature type="region of interest" description="Disordered" evidence="1">
    <location>
        <begin position="110"/>
        <end position="138"/>
    </location>
</feature>
<organism evidence="4">
    <name type="scientific">Schistocephalus solidus</name>
    <name type="common">Tapeworm</name>
    <dbReference type="NCBI Taxonomy" id="70667"/>
    <lineage>
        <taxon>Eukaryota</taxon>
        <taxon>Metazoa</taxon>
        <taxon>Spiralia</taxon>
        <taxon>Lophotrochozoa</taxon>
        <taxon>Platyhelminthes</taxon>
        <taxon>Cestoda</taxon>
        <taxon>Eucestoda</taxon>
        <taxon>Diphyllobothriidea</taxon>
        <taxon>Diphyllobothriidae</taxon>
        <taxon>Schistocephalus</taxon>
    </lineage>
</organism>
<feature type="compositionally biased region" description="Gly residues" evidence="1">
    <location>
        <begin position="126"/>
        <end position="138"/>
    </location>
</feature>
<gene>
    <name evidence="2" type="ORF">SSLN_LOCUS18484</name>
</gene>
<reference evidence="4" key="1">
    <citation type="submission" date="2016-06" db="UniProtKB">
        <authorList>
            <consortium name="WormBaseParasite"/>
        </authorList>
    </citation>
    <scope>IDENTIFICATION</scope>
</reference>
<dbReference type="PANTHER" id="PTHR47510:SF3">
    <property type="entry name" value="ENDO_EXONUCLEASE_PHOSPHATASE DOMAIN-CONTAINING PROTEIN"/>
    <property type="match status" value="1"/>
</dbReference>
<protein>
    <submittedName>
        <fullName evidence="2 4">Uncharacterized protein</fullName>
    </submittedName>
</protein>
<evidence type="ECO:0000313" key="2">
    <source>
        <dbReference type="EMBL" id="VDM04870.1"/>
    </source>
</evidence>
<evidence type="ECO:0000256" key="1">
    <source>
        <dbReference type="SAM" id="MobiDB-lite"/>
    </source>
</evidence>
<dbReference type="Proteomes" id="UP000275846">
    <property type="component" value="Unassembled WGS sequence"/>
</dbReference>
<dbReference type="EMBL" id="UYSU01044540">
    <property type="protein sequence ID" value="VDM04870.1"/>
    <property type="molecule type" value="Genomic_DNA"/>
</dbReference>
<dbReference type="AlphaFoldDB" id="A0A183TPT7"/>
<dbReference type="OrthoDB" id="6819250at2759"/>
<reference evidence="2 3" key="2">
    <citation type="submission" date="2018-11" db="EMBL/GenBank/DDBJ databases">
        <authorList>
            <consortium name="Pathogen Informatics"/>
        </authorList>
    </citation>
    <scope>NUCLEOTIDE SEQUENCE [LARGE SCALE GENOMIC DNA]</scope>
    <source>
        <strain evidence="2 3">NST_G2</strain>
    </source>
</reference>
<sequence length="138" mass="14572">MGEDTAVIETVDFSVDEVRRVLNEIKPVKSPGSDAIPGLILKEISVELAMPLSSLFELSMRTGSLSSLWKTAIIVPLVAFFPAATPWATVTTGWLNQVRVFGVVCASTPSMSDSRTSHLPPIIKSYGGGDSNPVGGPG</sequence>
<evidence type="ECO:0000313" key="4">
    <source>
        <dbReference type="WBParaSite" id="SSLN_0001918201-mRNA-1"/>
    </source>
</evidence>
<evidence type="ECO:0000313" key="3">
    <source>
        <dbReference type="Proteomes" id="UP000275846"/>
    </source>
</evidence>
<name>A0A183TPT7_SCHSO</name>
<dbReference type="WBParaSite" id="SSLN_0001918201-mRNA-1">
    <property type="protein sequence ID" value="SSLN_0001918201-mRNA-1"/>
    <property type="gene ID" value="SSLN_0001918201"/>
</dbReference>
<accession>A0A183TPT7</accession>
<dbReference type="PANTHER" id="PTHR47510">
    <property type="entry name" value="REVERSE TRANSCRIPTASE DOMAIN-CONTAINING PROTEIN"/>
    <property type="match status" value="1"/>
</dbReference>